<evidence type="ECO:0000256" key="3">
    <source>
        <dbReference type="ARBA" id="ARBA00022884"/>
    </source>
</evidence>
<name>A0AAF0D1C3_ODILC</name>
<evidence type="ECO:0000256" key="6">
    <source>
        <dbReference type="ARBA" id="ARBA00025844"/>
    </source>
</evidence>
<reference evidence="11" key="1">
    <citation type="journal article" date="2017" name="Nature">
        <title>Asgard archaea illuminate the origin of eukaryotic cellular complexity.</title>
        <authorList>
            <person name="Zaremba-Niedzwiedzka K."/>
            <person name="Caceres E.F."/>
            <person name="Saw J.H."/>
            <person name="Backstrom D."/>
            <person name="Juzokaite L."/>
            <person name="Vancaester E."/>
            <person name="Seitz K.W."/>
            <person name="Anantharaman K."/>
            <person name="Starnawski P."/>
            <person name="Kjeldsen K.U."/>
            <person name="Scott M.B."/>
            <person name="Nunoura T."/>
            <person name="Banfield J.F."/>
            <person name="Schramm A."/>
            <person name="Baker B.J."/>
            <person name="Spang A."/>
            <person name="Ettema T.J.G."/>
        </authorList>
    </citation>
    <scope>NUCLEOTIDE SEQUENCE</scope>
    <source>
        <strain evidence="11">LCB_4</strain>
    </source>
</reference>
<evidence type="ECO:0000256" key="5">
    <source>
        <dbReference type="ARBA" id="ARBA00023274"/>
    </source>
</evidence>
<dbReference type="InterPro" id="IPR047866">
    <property type="entry name" value="Ribosomal_uS5_arc"/>
</dbReference>
<evidence type="ECO:0000256" key="4">
    <source>
        <dbReference type="ARBA" id="ARBA00022980"/>
    </source>
</evidence>
<dbReference type="Pfam" id="PF00333">
    <property type="entry name" value="Ribosomal_S5"/>
    <property type="match status" value="1"/>
</dbReference>
<dbReference type="InterPro" id="IPR018192">
    <property type="entry name" value="Ribosomal_uS5_N_CS"/>
</dbReference>
<dbReference type="SUPFAM" id="SSF54211">
    <property type="entry name" value="Ribosomal protein S5 domain 2-like"/>
    <property type="match status" value="1"/>
</dbReference>
<dbReference type="InterPro" id="IPR020568">
    <property type="entry name" value="Ribosomal_Su5_D2-typ_SF"/>
</dbReference>
<keyword evidence="4 8" id="KW-0689">Ribosomal protein</keyword>
<dbReference type="FunFam" id="3.30.230.10:FF:000004">
    <property type="entry name" value="40S ribosomal protein S2"/>
    <property type="match status" value="1"/>
</dbReference>
<dbReference type="SUPFAM" id="SSF54768">
    <property type="entry name" value="dsRNA-binding domain-like"/>
    <property type="match status" value="1"/>
</dbReference>
<dbReference type="Gene3D" id="3.30.230.10">
    <property type="match status" value="1"/>
</dbReference>
<dbReference type="Proteomes" id="UP000186851">
    <property type="component" value="Chromosome"/>
</dbReference>
<sequence length="207" mass="22808">MSNLDEWQPKTRLGRMVKDGKITSIEEVFKLNQPIKEVEIVESLLPNLQEEVIDLNLVQRQTDAGEIGRFKATVVVGNGDGYIGFGEAKAKEVGPAIRLAIIKAKLNIRPVRRGCGSWECGCGTSHSLLFKTTGRAGSVRITLIPAPKGVGLVVADSIKLVLRLAGIKDVWCWSKGHTRTTFNFAKAAYDALKNTYNIMTPKDWERA</sequence>
<evidence type="ECO:0000256" key="1">
    <source>
        <dbReference type="ARBA" id="ARBA00008945"/>
    </source>
</evidence>
<protein>
    <recommendedName>
        <fullName evidence="7 8">Small ribosomal subunit protein uS5</fullName>
    </recommendedName>
</protein>
<dbReference type="InterPro" id="IPR014721">
    <property type="entry name" value="Ribsml_uS5_D2-typ_fold_subgr"/>
</dbReference>
<dbReference type="InterPro" id="IPR005324">
    <property type="entry name" value="Ribosomal_uS5_C"/>
</dbReference>
<dbReference type="GO" id="GO:0003735">
    <property type="term" value="F:structural constituent of ribosome"/>
    <property type="evidence" value="ECO:0007669"/>
    <property type="project" value="UniProtKB-UniRule"/>
</dbReference>
<evidence type="ECO:0000313" key="11">
    <source>
        <dbReference type="EMBL" id="WEU39856.1"/>
    </source>
</evidence>
<dbReference type="GO" id="GO:0006412">
    <property type="term" value="P:translation"/>
    <property type="evidence" value="ECO:0007669"/>
    <property type="project" value="UniProtKB-UniRule"/>
</dbReference>
<dbReference type="GO" id="GO:0022627">
    <property type="term" value="C:cytosolic small ribosomal subunit"/>
    <property type="evidence" value="ECO:0007669"/>
    <property type="project" value="TreeGrafter"/>
</dbReference>
<evidence type="ECO:0000256" key="7">
    <source>
        <dbReference type="ARBA" id="ARBA00035255"/>
    </source>
</evidence>
<comment type="similarity">
    <text evidence="1 8 9">Belongs to the universal ribosomal protein uS5 family.</text>
</comment>
<reference evidence="11" key="2">
    <citation type="journal article" date="2022" name="Nat. Microbiol.">
        <title>A closed Candidatus Odinarchaeum chromosome exposes Asgard archaeal viruses.</title>
        <authorList>
            <person name="Tamarit D."/>
            <person name="Caceres E.F."/>
            <person name="Krupovic M."/>
            <person name="Nijland R."/>
            <person name="Eme L."/>
            <person name="Robinson N.P."/>
            <person name="Ettema T.J.G."/>
        </authorList>
    </citation>
    <scope>NUCLEOTIDE SEQUENCE</scope>
    <source>
        <strain evidence="11">LCB_4</strain>
    </source>
</reference>
<comment type="subunit">
    <text evidence="6 8">Part of the 30S ribosomal subunit. Contacts protein S4.</text>
</comment>
<dbReference type="PANTHER" id="PTHR13718:SF4">
    <property type="entry name" value="40S RIBOSOMAL PROTEIN S2"/>
    <property type="match status" value="1"/>
</dbReference>
<organism evidence="11 12">
    <name type="scientific">Odinarchaeota yellowstonii (strain LCB_4)</name>
    <dbReference type="NCBI Taxonomy" id="1841599"/>
    <lineage>
        <taxon>Archaea</taxon>
        <taxon>Promethearchaeati</taxon>
        <taxon>Candidatus Odinarchaeota</taxon>
        <taxon>Candidatus Odinarchaeia</taxon>
        <taxon>Candidatus Odinarchaeales</taxon>
        <taxon>Candidatus Odinarchaeaceae</taxon>
        <taxon>Candidatus Odinarchaeum</taxon>
    </lineage>
</organism>
<accession>A0AAF0D1C3</accession>
<evidence type="ECO:0000256" key="8">
    <source>
        <dbReference type="HAMAP-Rule" id="MF_01307"/>
    </source>
</evidence>
<dbReference type="KEGG" id="oyw:OdinLCB4_005135"/>
<dbReference type="GO" id="GO:0019843">
    <property type="term" value="F:rRNA binding"/>
    <property type="evidence" value="ECO:0007669"/>
    <property type="project" value="UniProtKB-UniRule"/>
</dbReference>
<evidence type="ECO:0000313" key="12">
    <source>
        <dbReference type="Proteomes" id="UP000186851"/>
    </source>
</evidence>
<dbReference type="PANTHER" id="PTHR13718">
    <property type="entry name" value="RIBOSOMAL S SUBUNIT"/>
    <property type="match status" value="1"/>
</dbReference>
<evidence type="ECO:0000256" key="2">
    <source>
        <dbReference type="ARBA" id="ARBA00022730"/>
    </source>
</evidence>
<gene>
    <name evidence="8" type="primary">rps5</name>
    <name evidence="11" type="ORF">OdinLCB4_005135</name>
</gene>
<comment type="domain">
    <text evidence="8">The N-terminal domain interacts with the head of the 30S subunit; the C-terminal domain interacts with the body and contacts protein S4. The interaction surface between S4 and S5 is involved in control of translational fidelity.</text>
</comment>
<evidence type="ECO:0000259" key="10">
    <source>
        <dbReference type="PROSITE" id="PS50881"/>
    </source>
</evidence>
<keyword evidence="5 8" id="KW-0687">Ribonucleoprotein</keyword>
<dbReference type="PROSITE" id="PS50881">
    <property type="entry name" value="S5_DSRBD"/>
    <property type="match status" value="1"/>
</dbReference>
<dbReference type="InterPro" id="IPR000851">
    <property type="entry name" value="Ribosomal_uS5"/>
</dbReference>
<proteinExistence type="inferred from homology"/>
<dbReference type="InterPro" id="IPR013810">
    <property type="entry name" value="Ribosomal_uS5_N"/>
</dbReference>
<keyword evidence="2 8" id="KW-0699">rRNA-binding</keyword>
<dbReference type="Pfam" id="PF03719">
    <property type="entry name" value="Ribosomal_S5_C"/>
    <property type="match status" value="1"/>
</dbReference>
<dbReference type="PROSITE" id="PS00585">
    <property type="entry name" value="RIBOSOMAL_S5"/>
    <property type="match status" value="1"/>
</dbReference>
<dbReference type="InterPro" id="IPR005711">
    <property type="entry name" value="Ribosomal_uS5_euk/arc"/>
</dbReference>
<dbReference type="NCBIfam" id="NF003125">
    <property type="entry name" value="PRK04044.1"/>
    <property type="match status" value="1"/>
</dbReference>
<feature type="domain" description="S5 DRBM" evidence="10">
    <location>
        <begin position="48"/>
        <end position="111"/>
    </location>
</feature>
<dbReference type="HAMAP" id="MF_01307_A">
    <property type="entry name" value="Ribosomal_uS5_A"/>
    <property type="match status" value="1"/>
</dbReference>
<dbReference type="FunFam" id="3.30.160.20:FF:000002">
    <property type="entry name" value="40S ribosomal protein S2"/>
    <property type="match status" value="1"/>
</dbReference>
<keyword evidence="3 8" id="KW-0694">RNA-binding</keyword>
<comment type="function">
    <text evidence="8">With S4 and S12 plays an important role in translational accuracy.</text>
</comment>
<dbReference type="Gene3D" id="3.30.160.20">
    <property type="match status" value="1"/>
</dbReference>
<dbReference type="EMBL" id="CP091871">
    <property type="protein sequence ID" value="WEU39856.1"/>
    <property type="molecule type" value="Genomic_DNA"/>
</dbReference>
<dbReference type="AlphaFoldDB" id="A0AAF0D1C3"/>
<dbReference type="NCBIfam" id="TIGR01020">
    <property type="entry name" value="uS5_euk_arch"/>
    <property type="match status" value="1"/>
</dbReference>
<evidence type="ECO:0000256" key="9">
    <source>
        <dbReference type="RuleBase" id="RU003823"/>
    </source>
</evidence>